<feature type="transmembrane region" description="Helical" evidence="9">
    <location>
        <begin position="174"/>
        <end position="196"/>
    </location>
</feature>
<feature type="compositionally biased region" description="Basic and acidic residues" evidence="8">
    <location>
        <begin position="233"/>
        <end position="247"/>
    </location>
</feature>
<feature type="transmembrane region" description="Helical" evidence="9">
    <location>
        <begin position="151"/>
        <end position="169"/>
    </location>
</feature>
<dbReference type="AlphaFoldDB" id="A0AAV0XMX4"/>
<evidence type="ECO:0000256" key="2">
    <source>
        <dbReference type="ARBA" id="ARBA00008444"/>
    </source>
</evidence>
<keyword evidence="3 9" id="KW-0812">Transmembrane</keyword>
<evidence type="ECO:0000256" key="8">
    <source>
        <dbReference type="SAM" id="MobiDB-lite"/>
    </source>
</evidence>
<comment type="subcellular location">
    <subcellularLocation>
        <location evidence="1">Membrane</location>
        <topology evidence="1">Multi-pass membrane protein</topology>
    </subcellularLocation>
</comment>
<dbReference type="Proteomes" id="UP001160148">
    <property type="component" value="Unassembled WGS sequence"/>
</dbReference>
<proteinExistence type="inferred from homology"/>
<feature type="transmembrane region" description="Helical" evidence="9">
    <location>
        <begin position="124"/>
        <end position="145"/>
    </location>
</feature>
<evidence type="ECO:0000256" key="4">
    <source>
        <dbReference type="ARBA" id="ARBA00022989"/>
    </source>
</evidence>
<evidence type="ECO:0000256" key="9">
    <source>
        <dbReference type="SAM" id="Phobius"/>
    </source>
</evidence>
<dbReference type="GO" id="GO:0005739">
    <property type="term" value="C:mitochondrion"/>
    <property type="evidence" value="ECO:0007669"/>
    <property type="project" value="TreeGrafter"/>
</dbReference>
<dbReference type="Pfam" id="PF02466">
    <property type="entry name" value="Tim17"/>
    <property type="match status" value="1"/>
</dbReference>
<evidence type="ECO:0000256" key="1">
    <source>
        <dbReference type="ARBA" id="ARBA00004141"/>
    </source>
</evidence>
<accession>A0AAV0XMX4</accession>
<protein>
    <recommendedName>
        <fullName evidence="6">Complex I assembly factor TIMMDC1, mitochondrial</fullName>
    </recommendedName>
    <alternativeName>
        <fullName evidence="7">Translocase of inner mitochondrial membrane domain-containing protein 1</fullName>
    </alternativeName>
</protein>
<gene>
    <name evidence="10" type="ORF">MEUPH1_LOCUS23315</name>
</gene>
<feature type="compositionally biased region" description="Polar residues" evidence="8">
    <location>
        <begin position="248"/>
        <end position="257"/>
    </location>
</feature>
<dbReference type="PANTHER" id="PTHR13002:SF1">
    <property type="entry name" value="COMPLEX I ASSEMBLY FACTOR TIMMDC1, MITOCHONDRIAL"/>
    <property type="match status" value="1"/>
</dbReference>
<reference evidence="10 11" key="1">
    <citation type="submission" date="2023-01" db="EMBL/GenBank/DDBJ databases">
        <authorList>
            <person name="Whitehead M."/>
        </authorList>
    </citation>
    <scope>NUCLEOTIDE SEQUENCE [LARGE SCALE GENOMIC DNA]</scope>
</reference>
<evidence type="ECO:0000256" key="6">
    <source>
        <dbReference type="ARBA" id="ARBA00040778"/>
    </source>
</evidence>
<keyword evidence="4 9" id="KW-1133">Transmembrane helix</keyword>
<keyword evidence="5 9" id="KW-0472">Membrane</keyword>
<evidence type="ECO:0000256" key="3">
    <source>
        <dbReference type="ARBA" id="ARBA00022692"/>
    </source>
</evidence>
<evidence type="ECO:0000256" key="7">
    <source>
        <dbReference type="ARBA" id="ARBA00041344"/>
    </source>
</evidence>
<keyword evidence="11" id="KW-1185">Reference proteome</keyword>
<dbReference type="EMBL" id="CARXXK010000005">
    <property type="protein sequence ID" value="CAI6369024.1"/>
    <property type="molecule type" value="Genomic_DNA"/>
</dbReference>
<comment type="caution">
    <text evidence="10">The sequence shown here is derived from an EMBL/GenBank/DDBJ whole genome shotgun (WGS) entry which is preliminary data.</text>
</comment>
<name>A0AAV0XMX4_9HEMI</name>
<evidence type="ECO:0000256" key="5">
    <source>
        <dbReference type="ARBA" id="ARBA00023136"/>
    </source>
</evidence>
<dbReference type="GO" id="GO:0016020">
    <property type="term" value="C:membrane"/>
    <property type="evidence" value="ECO:0007669"/>
    <property type="project" value="UniProtKB-SubCell"/>
</dbReference>
<organism evidence="10 11">
    <name type="scientific">Macrosiphum euphorbiae</name>
    <name type="common">potato aphid</name>
    <dbReference type="NCBI Taxonomy" id="13131"/>
    <lineage>
        <taxon>Eukaryota</taxon>
        <taxon>Metazoa</taxon>
        <taxon>Ecdysozoa</taxon>
        <taxon>Arthropoda</taxon>
        <taxon>Hexapoda</taxon>
        <taxon>Insecta</taxon>
        <taxon>Pterygota</taxon>
        <taxon>Neoptera</taxon>
        <taxon>Paraneoptera</taxon>
        <taxon>Hemiptera</taxon>
        <taxon>Sternorrhyncha</taxon>
        <taxon>Aphidomorpha</taxon>
        <taxon>Aphidoidea</taxon>
        <taxon>Aphididae</taxon>
        <taxon>Macrosiphini</taxon>
        <taxon>Macrosiphum</taxon>
    </lineage>
</organism>
<evidence type="ECO:0000313" key="11">
    <source>
        <dbReference type="Proteomes" id="UP001160148"/>
    </source>
</evidence>
<evidence type="ECO:0000313" key="10">
    <source>
        <dbReference type="EMBL" id="CAI6369024.1"/>
    </source>
</evidence>
<dbReference type="InterPro" id="IPR055299">
    <property type="entry name" value="TIMMDC1"/>
</dbReference>
<comment type="similarity">
    <text evidence="2">Belongs to the Tim17/Tim22/Tim23 family.</text>
</comment>
<dbReference type="GO" id="GO:0032981">
    <property type="term" value="P:mitochondrial respiratory chain complex I assembly"/>
    <property type="evidence" value="ECO:0007669"/>
    <property type="project" value="InterPro"/>
</dbReference>
<sequence>MFFRRLKLSHTRCFLPAFFLNKNEHDEEGTEVLDMKKVGGWQGVVNAFSTDEDGNPSPDVRAIFSTICYSSLMGGVYGSLSYSKRAYEDFFQKNQSTLFQNQFEAKAKLQSQVTLAMARGVFKWGTRVAIFCGTFTTIVTAVNAYTQKVTVISYATAGFVVGGIARISFGMKGFLVGATLGAILGVIAGSCTLLILKFSSFTMDELKEWQSQSQIERDLYFVKEQKTSRIFKYDKPPELEEHEKRIQQSEISSTTSE</sequence>
<dbReference type="PANTHER" id="PTHR13002">
    <property type="entry name" value="C3ORF1 PROTEIN-RELATED"/>
    <property type="match status" value="1"/>
</dbReference>
<feature type="region of interest" description="Disordered" evidence="8">
    <location>
        <begin position="233"/>
        <end position="257"/>
    </location>
</feature>